<proteinExistence type="predicted"/>
<organism evidence="2 3">
    <name type="scientific">Acrobeloides nanus</name>
    <dbReference type="NCBI Taxonomy" id="290746"/>
    <lineage>
        <taxon>Eukaryota</taxon>
        <taxon>Metazoa</taxon>
        <taxon>Ecdysozoa</taxon>
        <taxon>Nematoda</taxon>
        <taxon>Chromadorea</taxon>
        <taxon>Rhabditida</taxon>
        <taxon>Tylenchina</taxon>
        <taxon>Cephalobomorpha</taxon>
        <taxon>Cephaloboidea</taxon>
        <taxon>Cephalobidae</taxon>
        <taxon>Acrobeloides</taxon>
    </lineage>
</organism>
<dbReference type="GO" id="GO:0003676">
    <property type="term" value="F:nucleic acid binding"/>
    <property type="evidence" value="ECO:0007669"/>
    <property type="project" value="InterPro"/>
</dbReference>
<protein>
    <submittedName>
        <fullName evidence="3">Tc1-like transposase DDE domain-containing protein</fullName>
    </submittedName>
</protein>
<dbReference type="Gene3D" id="3.10.100.10">
    <property type="entry name" value="Mannose-Binding Protein A, subunit A"/>
    <property type="match status" value="1"/>
</dbReference>
<reference evidence="3" key="1">
    <citation type="submission" date="2022-11" db="UniProtKB">
        <authorList>
            <consortium name="WormBaseParasite"/>
        </authorList>
    </citation>
    <scope>IDENTIFICATION</scope>
</reference>
<dbReference type="SUPFAM" id="SSF56436">
    <property type="entry name" value="C-type lectin-like"/>
    <property type="match status" value="1"/>
</dbReference>
<evidence type="ECO:0000259" key="1">
    <source>
        <dbReference type="Pfam" id="PF13358"/>
    </source>
</evidence>
<evidence type="ECO:0000313" key="2">
    <source>
        <dbReference type="Proteomes" id="UP000887540"/>
    </source>
</evidence>
<dbReference type="InterPro" id="IPR036397">
    <property type="entry name" value="RNaseH_sf"/>
</dbReference>
<dbReference type="WBParaSite" id="ACRNAN_scaffold16889.g15160.t1">
    <property type="protein sequence ID" value="ACRNAN_scaffold16889.g15160.t1"/>
    <property type="gene ID" value="ACRNAN_scaffold16889.g15160"/>
</dbReference>
<dbReference type="InterPro" id="IPR016186">
    <property type="entry name" value="C-type_lectin-like/link_sf"/>
</dbReference>
<dbReference type="InterPro" id="IPR016187">
    <property type="entry name" value="CTDL_fold"/>
</dbReference>
<dbReference type="InterPro" id="IPR038717">
    <property type="entry name" value="Tc1-like_DDE_dom"/>
</dbReference>
<name>A0A914D106_9BILA</name>
<evidence type="ECO:0000313" key="3">
    <source>
        <dbReference type="WBParaSite" id="ACRNAN_scaffold16889.g15160.t1"/>
    </source>
</evidence>
<feature type="domain" description="Tc1-like transposase DDE" evidence="1">
    <location>
        <begin position="171"/>
        <end position="228"/>
    </location>
</feature>
<dbReference type="Pfam" id="PF13358">
    <property type="entry name" value="DDE_3"/>
    <property type="match status" value="1"/>
</dbReference>
<sequence>MTRKYPNYDGNHCFDYYWQDGNNLTYTNWANSEPQSCANNVLSTVSVNINTGKWYASSVVSIVNNSGVVNWAPLVCKVPAQAPKCVDHVNGTQGFMLPLYNPAYYALTKKCYYNVYVMPENITNGYIVNKDSCASATKDLTLSQVYRELLKKNLLPYWKQNRALFDEFQQDNDPKHTSKLMKRWFRHPRVNIPVMKWPSQSPDLNPIEHLWGILKHRVSGKKFNNKNEMFRALQEEWNRIPVDTFRRLVESMPRRMKAVIKAKGYSTKY</sequence>
<dbReference type="Proteomes" id="UP000887540">
    <property type="component" value="Unplaced"/>
</dbReference>
<dbReference type="Gene3D" id="3.30.420.10">
    <property type="entry name" value="Ribonuclease H-like superfamily/Ribonuclease H"/>
    <property type="match status" value="1"/>
</dbReference>
<keyword evidence="2" id="KW-1185">Reference proteome</keyword>
<accession>A0A914D106</accession>
<dbReference type="AlphaFoldDB" id="A0A914D106"/>